<proteinExistence type="predicted"/>
<accession>A0A7H0ILE0</accession>
<evidence type="ECO:0000313" key="2">
    <source>
        <dbReference type="Proteomes" id="UP000516052"/>
    </source>
</evidence>
<gene>
    <name evidence="1" type="ORF">IAG44_31905</name>
</gene>
<sequence length="300" mass="33459">MQGERPFHEELRAAIAASGLSLDRIHERLRLRGAPVSAATLSSWQSGRHQPERRRSLSALAVLEDVLALPPATLSARLAPPRPRGRWLPPAEGHPALDRAWPLGDVRDAVDVRWDASLTRLSCHNRAEVDGERRLRSLSSRRLLRAEADGADRWIALYRLDSPGPLPRLRPAGPLRLGTVVELPEEGLIVAEMLFERPLARGETVIVDYTVEHREPRPVSRRIETAIHVPMREHLLEVRFRPEALPSACYSFRTTGLEGVAGRGAGFRRERRLRLDAAGAVHAVALGAGECRFGIRWVWG</sequence>
<name>A0A7H0ILE0_9ACTN</name>
<dbReference type="KEGG" id="sroi:IAG44_31905"/>
<protein>
    <submittedName>
        <fullName evidence="1">Uncharacterized protein</fullName>
    </submittedName>
</protein>
<dbReference type="RefSeq" id="WP_187750541.1">
    <property type="nucleotide sequence ID" value="NZ_CP060828.1"/>
</dbReference>
<dbReference type="EMBL" id="CP060828">
    <property type="protein sequence ID" value="QNP73606.1"/>
    <property type="molecule type" value="Genomic_DNA"/>
</dbReference>
<keyword evidence="2" id="KW-1185">Reference proteome</keyword>
<organism evidence="1 2">
    <name type="scientific">Streptomyces roseirectus</name>
    <dbReference type="NCBI Taxonomy" id="2768066"/>
    <lineage>
        <taxon>Bacteria</taxon>
        <taxon>Bacillati</taxon>
        <taxon>Actinomycetota</taxon>
        <taxon>Actinomycetes</taxon>
        <taxon>Kitasatosporales</taxon>
        <taxon>Streptomycetaceae</taxon>
        <taxon>Streptomyces</taxon>
    </lineage>
</organism>
<dbReference type="Proteomes" id="UP000516052">
    <property type="component" value="Chromosome"/>
</dbReference>
<reference evidence="1 2" key="1">
    <citation type="submission" date="2020-08" db="EMBL/GenBank/DDBJ databases">
        <title>A novel species.</title>
        <authorList>
            <person name="Gao J."/>
        </authorList>
    </citation>
    <scope>NUCLEOTIDE SEQUENCE [LARGE SCALE GENOMIC DNA]</scope>
    <source>
        <strain evidence="1 2">CRXT-G-22</strain>
    </source>
</reference>
<evidence type="ECO:0000313" key="1">
    <source>
        <dbReference type="EMBL" id="QNP73606.1"/>
    </source>
</evidence>
<dbReference type="AlphaFoldDB" id="A0A7H0ILE0"/>